<dbReference type="Proteomes" id="UP001596001">
    <property type="component" value="Unassembled WGS sequence"/>
</dbReference>
<keyword evidence="1" id="KW-0472">Membrane</keyword>
<comment type="caution">
    <text evidence="2">The sequence shown here is derived from an EMBL/GenBank/DDBJ whole genome shotgun (WGS) entry which is preliminary data.</text>
</comment>
<keyword evidence="3" id="KW-1185">Reference proteome</keyword>
<reference evidence="3" key="1">
    <citation type="journal article" date="2019" name="Int. J. Syst. Evol. Microbiol.">
        <title>The Global Catalogue of Microorganisms (GCM) 10K type strain sequencing project: providing services to taxonomists for standard genome sequencing and annotation.</title>
        <authorList>
            <consortium name="The Broad Institute Genomics Platform"/>
            <consortium name="The Broad Institute Genome Sequencing Center for Infectious Disease"/>
            <person name="Wu L."/>
            <person name="Ma J."/>
        </authorList>
    </citation>
    <scope>NUCLEOTIDE SEQUENCE [LARGE SCALE GENOMIC DNA]</scope>
    <source>
        <strain evidence="3">CCUG 49452</strain>
    </source>
</reference>
<dbReference type="PANTHER" id="PTHR34703">
    <property type="entry name" value="ANTIPORTER SUBUNIT MNHG2-RELATED"/>
    <property type="match status" value="1"/>
</dbReference>
<protein>
    <submittedName>
        <fullName evidence="2">Monovalent cation/H(+) antiporter subunit G</fullName>
    </submittedName>
</protein>
<accession>A0ABV9QAE6</accession>
<dbReference type="InterPro" id="IPR005133">
    <property type="entry name" value="PhaG_MnhG_YufB"/>
</dbReference>
<dbReference type="NCBIfam" id="TIGR01300">
    <property type="entry name" value="CPA3_mnhG_phaG"/>
    <property type="match status" value="1"/>
</dbReference>
<dbReference type="PANTHER" id="PTHR34703:SF1">
    <property type="entry name" value="ANTIPORTER SUBUNIT MNHG2-RELATED"/>
    <property type="match status" value="1"/>
</dbReference>
<feature type="transmembrane region" description="Helical" evidence="1">
    <location>
        <begin position="46"/>
        <end position="67"/>
    </location>
</feature>
<evidence type="ECO:0000256" key="1">
    <source>
        <dbReference type="SAM" id="Phobius"/>
    </source>
</evidence>
<proteinExistence type="predicted"/>
<organism evidence="2 3">
    <name type="scientific">Giesbergeria sinuosa</name>
    <dbReference type="NCBI Taxonomy" id="80883"/>
    <lineage>
        <taxon>Bacteria</taxon>
        <taxon>Pseudomonadati</taxon>
        <taxon>Pseudomonadota</taxon>
        <taxon>Betaproteobacteria</taxon>
        <taxon>Burkholderiales</taxon>
        <taxon>Comamonadaceae</taxon>
        <taxon>Giesbergeria</taxon>
    </lineage>
</organism>
<keyword evidence="1" id="KW-1133">Transmembrane helix</keyword>
<evidence type="ECO:0000313" key="3">
    <source>
        <dbReference type="Proteomes" id="UP001596001"/>
    </source>
</evidence>
<evidence type="ECO:0000313" key="2">
    <source>
        <dbReference type="EMBL" id="MFC4788043.1"/>
    </source>
</evidence>
<dbReference type="Pfam" id="PF03334">
    <property type="entry name" value="PhaG_MnhG_YufB"/>
    <property type="match status" value="1"/>
</dbReference>
<gene>
    <name evidence="2" type="primary">mnhG</name>
    <name evidence="2" type="ORF">ACFO6X_03450</name>
</gene>
<feature type="transmembrane region" description="Helical" evidence="1">
    <location>
        <begin position="13"/>
        <end position="34"/>
    </location>
</feature>
<name>A0ABV9QAE6_9BURK</name>
<feature type="transmembrane region" description="Helical" evidence="1">
    <location>
        <begin position="73"/>
        <end position="99"/>
    </location>
</feature>
<sequence>MSTTVLLPLWAEIAIAALLLCGAAIALLGSTGLLRLPSFFERVHAPAMISTLGCWCIVGGAGLYFSLRSGQLALHILLIAIFLAITVPITTIFLMRAGLFRARQARRKDIPPTLSRITPSRPSKS</sequence>
<dbReference type="RefSeq" id="WP_382430085.1">
    <property type="nucleotide sequence ID" value="NZ_JBHSHJ010000002.1"/>
</dbReference>
<dbReference type="EMBL" id="JBHSHJ010000002">
    <property type="protein sequence ID" value="MFC4788043.1"/>
    <property type="molecule type" value="Genomic_DNA"/>
</dbReference>
<keyword evidence="1" id="KW-0812">Transmembrane</keyword>